<dbReference type="SUPFAM" id="SSF88659">
    <property type="entry name" value="Sigma3 and sigma4 domains of RNA polymerase sigma factors"/>
    <property type="match status" value="1"/>
</dbReference>
<dbReference type="EMBL" id="AP028947">
    <property type="protein sequence ID" value="BET26487.1"/>
    <property type="molecule type" value="Genomic_DNA"/>
</dbReference>
<feature type="domain" description="RNA polymerase alpha subunit C-terminal" evidence="1">
    <location>
        <begin position="314"/>
        <end position="367"/>
    </location>
</feature>
<dbReference type="Gene3D" id="1.10.10.10">
    <property type="entry name" value="Winged helix-like DNA-binding domain superfamily/Winged helix DNA-binding domain"/>
    <property type="match status" value="1"/>
</dbReference>
<organism evidence="2 3">
    <name type="scientific">Limnobacter thiooxidans</name>
    <dbReference type="NCBI Taxonomy" id="131080"/>
    <lineage>
        <taxon>Bacteria</taxon>
        <taxon>Pseudomonadati</taxon>
        <taxon>Pseudomonadota</taxon>
        <taxon>Betaproteobacteria</taxon>
        <taxon>Burkholderiales</taxon>
        <taxon>Burkholderiaceae</taxon>
        <taxon>Limnobacter</taxon>
    </lineage>
</organism>
<keyword evidence="3" id="KW-1185">Reference proteome</keyword>
<dbReference type="GO" id="GO:0006351">
    <property type="term" value="P:DNA-templated transcription"/>
    <property type="evidence" value="ECO:0007669"/>
    <property type="project" value="InterPro"/>
</dbReference>
<sequence length="380" mass="44008">MEKEIYKSSINFTENLKDDFIGLPHHIITIFANNFFKKSGFDLIHPIDKNLNKIEINKYQEEIQEFLNCSTFAIKELNKEINFKGIFSTDEKIELSTIYKNTFDGNSINIKLKNTQYQSGKNWLLVRKMIDSIELRAQVRKILEALNERDREIITKAYGLYIPKEQSIQSIAEENNLGKARIYQILKDNETTLKRKFLKAIIKEKELNKAAQIELFLDDSHHKKITTPESIIVIFLKAIYINSLEKNISIRSVLDFIQLNYKEELKLIHKVLPIFNSTRMFCKIIRESVDPRLSAREIELKTPLLSNLALIDRINEISITTLPLSKKAISCLEAVGIRQIGQLAKTTLGQLLRTPNLGTKDLLSIQQFFDLYKGSNKKDI</sequence>
<dbReference type="Proteomes" id="UP001329151">
    <property type="component" value="Chromosome"/>
</dbReference>
<dbReference type="Pfam" id="PF03118">
    <property type="entry name" value="RNA_pol_A_CTD"/>
    <property type="match status" value="1"/>
</dbReference>
<dbReference type="SUPFAM" id="SSF47789">
    <property type="entry name" value="C-terminal domain of RNA polymerase alpha subunit"/>
    <property type="match status" value="1"/>
</dbReference>
<dbReference type="AlphaFoldDB" id="A0AA86MIN5"/>
<dbReference type="KEGG" id="lto:RGQ30_19880"/>
<protein>
    <recommendedName>
        <fullName evidence="1">RNA polymerase alpha subunit C-terminal domain-containing protein</fullName>
    </recommendedName>
</protein>
<name>A0AA86MIN5_9BURK</name>
<dbReference type="InterPro" id="IPR013324">
    <property type="entry name" value="RNA_pol_sigma_r3/r4-like"/>
</dbReference>
<dbReference type="GO" id="GO:0003899">
    <property type="term" value="F:DNA-directed RNA polymerase activity"/>
    <property type="evidence" value="ECO:0007669"/>
    <property type="project" value="InterPro"/>
</dbReference>
<dbReference type="GO" id="GO:0003677">
    <property type="term" value="F:DNA binding"/>
    <property type="evidence" value="ECO:0007669"/>
    <property type="project" value="InterPro"/>
</dbReference>
<gene>
    <name evidence="2" type="ORF">RGQ30_19880</name>
</gene>
<dbReference type="Gene3D" id="1.10.150.20">
    <property type="entry name" value="5' to 3' exonuclease, C-terminal subdomain"/>
    <property type="match status" value="1"/>
</dbReference>
<evidence type="ECO:0000313" key="2">
    <source>
        <dbReference type="EMBL" id="BET26487.1"/>
    </source>
</evidence>
<evidence type="ECO:0000313" key="3">
    <source>
        <dbReference type="Proteomes" id="UP001329151"/>
    </source>
</evidence>
<reference evidence="2 3" key="1">
    <citation type="submission" date="2023-10" db="EMBL/GenBank/DDBJ databases">
        <title>Complete Genome Sequence of Limnobacter thiooxidans CS-K2T, Isolated from freshwater lake sediments in Bavaria, Germany.</title>
        <authorList>
            <person name="Naruki M."/>
            <person name="Watanabe A."/>
            <person name="Warashina T."/>
            <person name="Morita T."/>
            <person name="Arakawa K."/>
        </authorList>
    </citation>
    <scope>NUCLEOTIDE SEQUENCE [LARGE SCALE GENOMIC DNA]</scope>
    <source>
        <strain evidence="2 3">CS-K2</strain>
    </source>
</reference>
<evidence type="ECO:0000259" key="1">
    <source>
        <dbReference type="Pfam" id="PF03118"/>
    </source>
</evidence>
<dbReference type="RefSeq" id="WP_130556047.1">
    <property type="nucleotide sequence ID" value="NZ_AP028947.1"/>
</dbReference>
<dbReference type="InterPro" id="IPR011260">
    <property type="entry name" value="RNAP_asu_C"/>
</dbReference>
<accession>A0AA86MIN5</accession>
<proteinExistence type="predicted"/>
<dbReference type="InterPro" id="IPR036388">
    <property type="entry name" value="WH-like_DNA-bd_sf"/>
</dbReference>